<keyword evidence="12" id="KW-1185">Reference proteome</keyword>
<accession>I2GSJ2</accession>
<comment type="pathway">
    <text evidence="1 9">Amino-acid biosynthesis; L-lysine biosynthesis via DAP pathway; (S)-tetrahydrodipicolinate from L-aspartate: step 1/4.</text>
</comment>
<evidence type="ECO:0000256" key="8">
    <source>
        <dbReference type="RuleBase" id="RU003448"/>
    </source>
</evidence>
<keyword evidence="6" id="KW-0067">ATP-binding</keyword>
<dbReference type="SUPFAM" id="SSF55021">
    <property type="entry name" value="ACT-like"/>
    <property type="match status" value="1"/>
</dbReference>
<evidence type="ECO:0000259" key="10">
    <source>
        <dbReference type="Pfam" id="PF00696"/>
    </source>
</evidence>
<dbReference type="Gene3D" id="1.20.120.1320">
    <property type="entry name" value="Aspartokinase, catalytic domain"/>
    <property type="match status" value="1"/>
</dbReference>
<keyword evidence="3 8" id="KW-0808">Transferase</keyword>
<gene>
    <name evidence="11" type="ORF">BN8_06261</name>
</gene>
<keyword evidence="5 8" id="KW-0418">Kinase</keyword>
<dbReference type="GO" id="GO:0009089">
    <property type="term" value="P:lysine biosynthetic process via diaminopimelate"/>
    <property type="evidence" value="ECO:0007669"/>
    <property type="project" value="UniProtKB-UniPathway"/>
</dbReference>
<dbReference type="STRING" id="1185876.BN8_06261"/>
<evidence type="ECO:0000256" key="6">
    <source>
        <dbReference type="ARBA" id="ARBA00022840"/>
    </source>
</evidence>
<dbReference type="InterPro" id="IPR001341">
    <property type="entry name" value="Asp_kinase"/>
</dbReference>
<dbReference type="UniPathway" id="UPA00034">
    <property type="reaction ID" value="UER00015"/>
</dbReference>
<dbReference type="OrthoDB" id="9799110at2"/>
<evidence type="ECO:0000313" key="11">
    <source>
        <dbReference type="EMBL" id="CCH56871.1"/>
    </source>
</evidence>
<evidence type="ECO:0000313" key="12">
    <source>
        <dbReference type="Proteomes" id="UP000009309"/>
    </source>
</evidence>
<name>I2GSJ2_9BACT</name>
<dbReference type="RefSeq" id="WP_009285432.1">
    <property type="nucleotide sequence ID" value="NZ_CAIT01000010.1"/>
</dbReference>
<dbReference type="UniPathway" id="UPA00050">
    <property type="reaction ID" value="UER00461"/>
</dbReference>
<keyword evidence="4" id="KW-0547">Nucleotide-binding</keyword>
<feature type="domain" description="Aspartate/glutamate/uridylate kinase" evidence="10">
    <location>
        <begin position="2"/>
        <end position="280"/>
    </location>
</feature>
<evidence type="ECO:0000256" key="4">
    <source>
        <dbReference type="ARBA" id="ARBA00022741"/>
    </source>
</evidence>
<comment type="pathway">
    <text evidence="9">Amino-acid biosynthesis; L-methionine biosynthesis via de novo pathway; L-homoserine from L-aspartate: step 1/3.</text>
</comment>
<dbReference type="InterPro" id="IPR042199">
    <property type="entry name" value="AsparK_Bifunc_asparK/hSer_DH"/>
</dbReference>
<dbReference type="GO" id="GO:0005524">
    <property type="term" value="F:ATP binding"/>
    <property type="evidence" value="ECO:0007669"/>
    <property type="project" value="UniProtKB-KW"/>
</dbReference>
<proteinExistence type="inferred from homology"/>
<dbReference type="InterPro" id="IPR036393">
    <property type="entry name" value="AceGlu_kinase-like_sf"/>
</dbReference>
<reference evidence="11 12" key="1">
    <citation type="journal article" date="2012" name="J. Bacteriol.">
        <title>Genome Sequence of the Filamentous Bacterium Fibrisoma limi BUZ 3T.</title>
        <authorList>
            <person name="Filippini M."/>
            <person name="Qi W."/>
            <person name="Jaenicke S."/>
            <person name="Goesmann A."/>
            <person name="Smits T.H."/>
            <person name="Bagheri H.C."/>
        </authorList>
    </citation>
    <scope>NUCLEOTIDE SEQUENCE [LARGE SCALE GENOMIC DNA]</scope>
    <source>
        <strain evidence="12">BUZ 3T</strain>
    </source>
</reference>
<evidence type="ECO:0000256" key="5">
    <source>
        <dbReference type="ARBA" id="ARBA00022777"/>
    </source>
</evidence>
<dbReference type="EC" id="2.7.2.4" evidence="8"/>
<dbReference type="AlphaFoldDB" id="I2GSJ2"/>
<dbReference type="Proteomes" id="UP000009309">
    <property type="component" value="Unassembled WGS sequence"/>
</dbReference>
<dbReference type="GO" id="GO:0005829">
    <property type="term" value="C:cytosol"/>
    <property type="evidence" value="ECO:0007669"/>
    <property type="project" value="TreeGrafter"/>
</dbReference>
<comment type="similarity">
    <text evidence="2 8">Belongs to the aspartokinase family.</text>
</comment>
<keyword evidence="9" id="KW-0028">Amino-acid biosynthesis</keyword>
<comment type="pathway">
    <text evidence="9">Amino-acid biosynthesis; L-threonine biosynthesis; L-threonine from L-aspartate: step 1/5.</text>
</comment>
<dbReference type="PANTHER" id="PTHR21499:SF59">
    <property type="entry name" value="ASPARTOKINASE"/>
    <property type="match status" value="1"/>
</dbReference>
<sequence length="421" mass="46942">MKVFKFGGASVKEAAGVRNLTRIVQSQGRGAVVVVSAMGKTTNALEEVVRAYASGDTDQTTAHWASVRAYHEAIMRDLAGDHFEDTFQPVLETFTAVETYLRQPTTGSFDQIYDQIVSIGEVVSTQIVAAYLNAQNVSTYWADARELVYTDATYREGKVDWEQTSRQIQALSATRPKQDVIVTQGFVGRSPNGLTTTLGREGSDYTAAIFAFCLDAESVTIWKDVPGVLNADPKWFDDTVLLEKITYQDAIELAYYGATVIHPKTIKPLQNKGIPLYVRSFVEPDKPGTAIGDFEQHLPISSFIFKVNQVLISLHPKDFSFIAEDNLSLIFGQFAEAGVKINLMQNTAISFSVVVDQNPARVPALLEQLRQNFRVNYNEGLELVTIRYYDQNTIDRVLINKKLLLEQKSRYTVQLVVKDLG</sequence>
<evidence type="ECO:0000256" key="9">
    <source>
        <dbReference type="RuleBase" id="RU004249"/>
    </source>
</evidence>
<comment type="caution">
    <text evidence="11">The sequence shown here is derived from an EMBL/GenBank/DDBJ whole genome shotgun (WGS) entry which is preliminary data.</text>
</comment>
<dbReference type="UniPathway" id="UPA00051">
    <property type="reaction ID" value="UER00462"/>
</dbReference>
<dbReference type="PANTHER" id="PTHR21499">
    <property type="entry name" value="ASPARTATE KINASE"/>
    <property type="match status" value="1"/>
</dbReference>
<dbReference type="InterPro" id="IPR045865">
    <property type="entry name" value="ACT-like_dom_sf"/>
</dbReference>
<dbReference type="GO" id="GO:0004072">
    <property type="term" value="F:aspartate kinase activity"/>
    <property type="evidence" value="ECO:0007669"/>
    <property type="project" value="UniProtKB-EC"/>
</dbReference>
<dbReference type="EMBL" id="CAIT01000010">
    <property type="protein sequence ID" value="CCH56871.1"/>
    <property type="molecule type" value="Genomic_DNA"/>
</dbReference>
<evidence type="ECO:0000256" key="2">
    <source>
        <dbReference type="ARBA" id="ARBA00010122"/>
    </source>
</evidence>
<dbReference type="Pfam" id="PF00696">
    <property type="entry name" value="AA_kinase"/>
    <property type="match status" value="1"/>
</dbReference>
<dbReference type="GO" id="GO:0009090">
    <property type="term" value="P:homoserine biosynthetic process"/>
    <property type="evidence" value="ECO:0007669"/>
    <property type="project" value="TreeGrafter"/>
</dbReference>
<evidence type="ECO:0000256" key="7">
    <source>
        <dbReference type="ARBA" id="ARBA00047872"/>
    </source>
</evidence>
<dbReference type="SUPFAM" id="SSF53633">
    <property type="entry name" value="Carbamate kinase-like"/>
    <property type="match status" value="1"/>
</dbReference>
<dbReference type="Gene3D" id="3.40.1160.10">
    <property type="entry name" value="Acetylglutamate kinase-like"/>
    <property type="match status" value="1"/>
</dbReference>
<dbReference type="NCBIfam" id="TIGR00657">
    <property type="entry name" value="asp_kinases"/>
    <property type="match status" value="1"/>
</dbReference>
<protein>
    <recommendedName>
        <fullName evidence="8">Aspartokinase</fullName>
        <ecNumber evidence="8">2.7.2.4</ecNumber>
    </recommendedName>
</protein>
<dbReference type="eggNOG" id="COG0527">
    <property type="taxonomic scope" value="Bacteria"/>
</dbReference>
<evidence type="ECO:0000256" key="1">
    <source>
        <dbReference type="ARBA" id="ARBA00004766"/>
    </source>
</evidence>
<evidence type="ECO:0000256" key="3">
    <source>
        <dbReference type="ARBA" id="ARBA00022679"/>
    </source>
</evidence>
<organism evidence="11 12">
    <name type="scientific">Fibrisoma limi BUZ 3</name>
    <dbReference type="NCBI Taxonomy" id="1185876"/>
    <lineage>
        <taxon>Bacteria</taxon>
        <taxon>Pseudomonadati</taxon>
        <taxon>Bacteroidota</taxon>
        <taxon>Cytophagia</taxon>
        <taxon>Cytophagales</taxon>
        <taxon>Spirosomataceae</taxon>
        <taxon>Fibrisoma</taxon>
    </lineage>
</organism>
<dbReference type="GO" id="GO:0009088">
    <property type="term" value="P:threonine biosynthetic process"/>
    <property type="evidence" value="ECO:0007669"/>
    <property type="project" value="UniProtKB-UniPathway"/>
</dbReference>
<comment type="catalytic activity">
    <reaction evidence="7 8">
        <text>L-aspartate + ATP = 4-phospho-L-aspartate + ADP</text>
        <dbReference type="Rhea" id="RHEA:23776"/>
        <dbReference type="ChEBI" id="CHEBI:29991"/>
        <dbReference type="ChEBI" id="CHEBI:30616"/>
        <dbReference type="ChEBI" id="CHEBI:57535"/>
        <dbReference type="ChEBI" id="CHEBI:456216"/>
        <dbReference type="EC" id="2.7.2.4"/>
    </reaction>
</comment>
<dbReference type="InterPro" id="IPR001048">
    <property type="entry name" value="Asp/Glu/Uridylate_kinase"/>
</dbReference>